<keyword evidence="2" id="KW-1185">Reference proteome</keyword>
<dbReference type="Proteomes" id="UP000828390">
    <property type="component" value="Unassembled WGS sequence"/>
</dbReference>
<reference evidence="1" key="1">
    <citation type="journal article" date="2019" name="bioRxiv">
        <title>The Genome of the Zebra Mussel, Dreissena polymorpha: A Resource for Invasive Species Research.</title>
        <authorList>
            <person name="McCartney M.A."/>
            <person name="Auch B."/>
            <person name="Kono T."/>
            <person name="Mallez S."/>
            <person name="Zhang Y."/>
            <person name="Obille A."/>
            <person name="Becker A."/>
            <person name="Abrahante J.E."/>
            <person name="Garbe J."/>
            <person name="Badalamenti J.P."/>
            <person name="Herman A."/>
            <person name="Mangelson H."/>
            <person name="Liachko I."/>
            <person name="Sullivan S."/>
            <person name="Sone E.D."/>
            <person name="Koren S."/>
            <person name="Silverstein K.A.T."/>
            <person name="Beckman K.B."/>
            <person name="Gohl D.M."/>
        </authorList>
    </citation>
    <scope>NUCLEOTIDE SEQUENCE</scope>
    <source>
        <strain evidence="1">Duluth1</strain>
        <tissue evidence="1">Whole animal</tissue>
    </source>
</reference>
<dbReference type="EMBL" id="JAIWYP010000001">
    <property type="protein sequence ID" value="KAH3888446.1"/>
    <property type="molecule type" value="Genomic_DNA"/>
</dbReference>
<reference evidence="1" key="2">
    <citation type="submission" date="2020-11" db="EMBL/GenBank/DDBJ databases">
        <authorList>
            <person name="McCartney M.A."/>
            <person name="Auch B."/>
            <person name="Kono T."/>
            <person name="Mallez S."/>
            <person name="Becker A."/>
            <person name="Gohl D.M."/>
            <person name="Silverstein K.A.T."/>
            <person name="Koren S."/>
            <person name="Bechman K.B."/>
            <person name="Herman A."/>
            <person name="Abrahante J.E."/>
            <person name="Garbe J."/>
        </authorList>
    </citation>
    <scope>NUCLEOTIDE SEQUENCE</scope>
    <source>
        <strain evidence="1">Duluth1</strain>
        <tissue evidence="1">Whole animal</tissue>
    </source>
</reference>
<name>A0A9D4N5X3_DREPO</name>
<evidence type="ECO:0000313" key="1">
    <source>
        <dbReference type="EMBL" id="KAH3888446.1"/>
    </source>
</evidence>
<evidence type="ECO:0008006" key="3">
    <source>
        <dbReference type="Google" id="ProtNLM"/>
    </source>
</evidence>
<accession>A0A9D4N5X3</accession>
<evidence type="ECO:0000313" key="2">
    <source>
        <dbReference type="Proteomes" id="UP000828390"/>
    </source>
</evidence>
<proteinExistence type="predicted"/>
<protein>
    <recommendedName>
        <fullName evidence="3">Reverse transcriptase domain-containing protein</fullName>
    </recommendedName>
</protein>
<dbReference type="AlphaFoldDB" id="A0A9D4N5X3"/>
<gene>
    <name evidence="1" type="ORF">DPMN_012481</name>
</gene>
<organism evidence="1 2">
    <name type="scientific">Dreissena polymorpha</name>
    <name type="common">Zebra mussel</name>
    <name type="synonym">Mytilus polymorpha</name>
    <dbReference type="NCBI Taxonomy" id="45954"/>
    <lineage>
        <taxon>Eukaryota</taxon>
        <taxon>Metazoa</taxon>
        <taxon>Spiralia</taxon>
        <taxon>Lophotrochozoa</taxon>
        <taxon>Mollusca</taxon>
        <taxon>Bivalvia</taxon>
        <taxon>Autobranchia</taxon>
        <taxon>Heteroconchia</taxon>
        <taxon>Euheterodonta</taxon>
        <taxon>Imparidentia</taxon>
        <taxon>Neoheterodontei</taxon>
        <taxon>Myida</taxon>
        <taxon>Dreissenoidea</taxon>
        <taxon>Dreissenidae</taxon>
        <taxon>Dreissena</taxon>
    </lineage>
</organism>
<comment type="caution">
    <text evidence="1">The sequence shown here is derived from an EMBL/GenBank/DDBJ whole genome shotgun (WGS) entry which is preliminary data.</text>
</comment>
<sequence>MEKHEVTTFIAVDLSAAFDTVDHVILTDVLDKQYGLSSTSLGWIDTYLRPRHCRLIVNSALSSARPVECSQG</sequence>